<comment type="caution">
    <text evidence="1">The sequence shown here is derived from an EMBL/GenBank/DDBJ whole genome shotgun (WGS) entry which is preliminary data.</text>
</comment>
<organism evidence="1 2">
    <name type="scientific">Aphanomyces astaci</name>
    <name type="common">Crayfish plague agent</name>
    <dbReference type="NCBI Taxonomy" id="112090"/>
    <lineage>
        <taxon>Eukaryota</taxon>
        <taxon>Sar</taxon>
        <taxon>Stramenopiles</taxon>
        <taxon>Oomycota</taxon>
        <taxon>Saprolegniomycetes</taxon>
        <taxon>Saprolegniales</taxon>
        <taxon>Verrucalvaceae</taxon>
        <taxon>Aphanomyces</taxon>
    </lineage>
</organism>
<evidence type="ECO:0000313" key="1">
    <source>
        <dbReference type="EMBL" id="RLO07568.1"/>
    </source>
</evidence>
<proteinExistence type="predicted"/>
<evidence type="ECO:0000313" key="2">
    <source>
        <dbReference type="Proteomes" id="UP000275652"/>
    </source>
</evidence>
<dbReference type="Proteomes" id="UP000275652">
    <property type="component" value="Unassembled WGS sequence"/>
</dbReference>
<feature type="non-terminal residue" evidence="1">
    <location>
        <position position="1"/>
    </location>
</feature>
<name>A0A9X8HBC2_APHAT</name>
<gene>
    <name evidence="1" type="ORF">DYB28_010275</name>
</gene>
<dbReference type="AlphaFoldDB" id="A0A9X8HBC2"/>
<sequence length="301" mass="32199">MNGTTSAKPSAPTSLAALVTTSGAVQVQVGGISDVGGAPLSSITIEQFHWGKYEVVARGGTLDRATNSFEIWVYHLPSNATIDLRASVTNTLGGYNIVGFYIYLSTWNSTNWTLADKTIHTPDESLTFDLFYTNPSQTMPILPQTSYNIQVVAVTDDMVCQSWQDLIGFGRVTSVTTLAAALPQSPPSIHMLNATASTSYIRCAQPHDMNGATLVGYVVYMNNVSVQAISRDVFMASNLTANTNYDAQCAMVVTAGSDFVVLALQPPLESGGYMAYQYGVDVMSIDACYNAELSATGNECS</sequence>
<dbReference type="SUPFAM" id="SSF49265">
    <property type="entry name" value="Fibronectin type III"/>
    <property type="match status" value="1"/>
</dbReference>
<accession>A0A9X8HBC2</accession>
<protein>
    <recommendedName>
        <fullName evidence="3">Fibronectin type-III domain-containing protein</fullName>
    </recommendedName>
</protein>
<reference evidence="1 2" key="1">
    <citation type="journal article" date="2018" name="J. Invertebr. Pathol.">
        <title>New genotyping method for the causative agent of crayfish plague (Aphanomyces astaci) based on whole genome data.</title>
        <authorList>
            <person name="Minardi D."/>
            <person name="Studholme D.J."/>
            <person name="van der Giezen M."/>
            <person name="Pretto T."/>
            <person name="Oidtmann B."/>
        </authorList>
    </citation>
    <scope>NUCLEOTIDE SEQUENCE [LARGE SCALE GENOMIC DNA]</scope>
    <source>
        <strain evidence="1 2">KB13</strain>
    </source>
</reference>
<dbReference type="InterPro" id="IPR036116">
    <property type="entry name" value="FN3_sf"/>
</dbReference>
<dbReference type="EMBL" id="QUTI01023207">
    <property type="protein sequence ID" value="RLO07568.1"/>
    <property type="molecule type" value="Genomic_DNA"/>
</dbReference>
<evidence type="ECO:0008006" key="3">
    <source>
        <dbReference type="Google" id="ProtNLM"/>
    </source>
</evidence>